<evidence type="ECO:0000313" key="2">
    <source>
        <dbReference type="Proteomes" id="UP000001591"/>
    </source>
</evidence>
<dbReference type="HOGENOM" id="CLU_050846_2_1_5"/>
<dbReference type="Proteomes" id="UP000001591">
    <property type="component" value="Chromosome"/>
</dbReference>
<evidence type="ECO:0000313" key="1">
    <source>
        <dbReference type="EMBL" id="ACJ01143.1"/>
    </source>
</evidence>
<reference evidence="1 2" key="1">
    <citation type="journal article" date="2010" name="BMC Genomics">
        <title>Metabolic flexibility revealed in the genome of the cyst-forming alpha-1 proteobacterium Rhodospirillum centenum.</title>
        <authorList>
            <person name="Lu Y.K."/>
            <person name="Marden J."/>
            <person name="Han M."/>
            <person name="Swingley W.D."/>
            <person name="Mastrian S.D."/>
            <person name="Chowdhury S.R."/>
            <person name="Hao J."/>
            <person name="Helmy T."/>
            <person name="Kim S."/>
            <person name="Kurdoglu A.A."/>
            <person name="Matthies H.J."/>
            <person name="Rollo D."/>
            <person name="Stothard P."/>
            <person name="Blankenship R.E."/>
            <person name="Bauer C.E."/>
            <person name="Touchman J.W."/>
        </authorList>
    </citation>
    <scope>NUCLEOTIDE SEQUENCE [LARGE SCALE GENOMIC DNA]</scope>
    <source>
        <strain evidence="2">ATCC 51521 / SW</strain>
    </source>
</reference>
<keyword evidence="2" id="KW-1185">Reference proteome</keyword>
<dbReference type="EMBL" id="CP000613">
    <property type="protein sequence ID" value="ACJ01143.1"/>
    <property type="molecule type" value="Genomic_DNA"/>
</dbReference>
<sequence>MMKTIEEAHQLSLLDSPLIGSVKNERSIMVYNFFALTKEKRLDPIRYQDGKVTIEVKGTDAGIATIYDKEFLIYIASLMVDKMNRGEPVSQVFSFSGHDFFRVCRVSAGGKSYDRISGALERLQGTQIKTNIETGGEGTDEWFSWLKSAKAEYRKNTKGERVLKRITVELCDWLYRAILKDNRMLTYDPAYFDLPPLEKRLYEMARAHCGNQPGFKINLEKLRLRVGAETDLRQFRYKLAKIAEKKSPLPEYGFKLINDPNSEGGTKGQRTQLKKIMVVFWRIDRWREYDVSRFETLED</sequence>
<accession>B6IXW9</accession>
<gene>
    <name evidence="1" type="ordered locus">RC1_3799</name>
</gene>
<dbReference type="InterPro" id="IPR018777">
    <property type="entry name" value="Replication_initiator_prot_A"/>
</dbReference>
<dbReference type="OrthoDB" id="581589at2"/>
<dbReference type="KEGG" id="rce:RC1_3799"/>
<evidence type="ECO:0008006" key="3">
    <source>
        <dbReference type="Google" id="ProtNLM"/>
    </source>
</evidence>
<dbReference type="RefSeq" id="WP_012568916.1">
    <property type="nucleotide sequence ID" value="NC_011420.2"/>
</dbReference>
<proteinExistence type="predicted"/>
<dbReference type="Pfam" id="PF10134">
    <property type="entry name" value="RPA"/>
    <property type="match status" value="1"/>
</dbReference>
<dbReference type="eggNOG" id="COG5534">
    <property type="taxonomic scope" value="Bacteria"/>
</dbReference>
<organism evidence="1 2">
    <name type="scientific">Rhodospirillum centenum (strain ATCC 51521 / SW)</name>
    <dbReference type="NCBI Taxonomy" id="414684"/>
    <lineage>
        <taxon>Bacteria</taxon>
        <taxon>Pseudomonadati</taxon>
        <taxon>Pseudomonadota</taxon>
        <taxon>Alphaproteobacteria</taxon>
        <taxon>Rhodospirillales</taxon>
        <taxon>Rhodospirillaceae</taxon>
        <taxon>Rhodospirillum</taxon>
    </lineage>
</organism>
<dbReference type="AlphaFoldDB" id="B6IXW9"/>
<name>B6IXW9_RHOCS</name>
<protein>
    <recommendedName>
        <fullName evidence="3">RepA</fullName>
    </recommendedName>
</protein>
<dbReference type="STRING" id="414684.RC1_3799"/>